<reference evidence="2" key="1">
    <citation type="submission" date="2014-12" db="EMBL/GenBank/DDBJ databases">
        <title>Insight into the proteome of Arion vulgaris.</title>
        <authorList>
            <person name="Aradska J."/>
            <person name="Bulat T."/>
            <person name="Smidak R."/>
            <person name="Sarate P."/>
            <person name="Gangsoo J."/>
            <person name="Sialana F."/>
            <person name="Bilban M."/>
            <person name="Lubec G."/>
        </authorList>
    </citation>
    <scope>NUCLEOTIDE SEQUENCE</scope>
    <source>
        <tissue evidence="2">Skin</tissue>
    </source>
</reference>
<name>A0A0B7C325_9EUPU</name>
<evidence type="ECO:0000313" key="2">
    <source>
        <dbReference type="EMBL" id="CEK99031.1"/>
    </source>
</evidence>
<gene>
    <name evidence="2" type="primary">ORF220232</name>
</gene>
<feature type="region of interest" description="Disordered" evidence="1">
    <location>
        <begin position="1"/>
        <end position="20"/>
    </location>
</feature>
<feature type="non-terminal residue" evidence="2">
    <location>
        <position position="1"/>
    </location>
</feature>
<evidence type="ECO:0000256" key="1">
    <source>
        <dbReference type="SAM" id="MobiDB-lite"/>
    </source>
</evidence>
<dbReference type="EMBL" id="HACG01052160">
    <property type="protein sequence ID" value="CEK99031.1"/>
    <property type="molecule type" value="Transcribed_RNA"/>
</dbReference>
<feature type="region of interest" description="Disordered" evidence="1">
    <location>
        <begin position="30"/>
        <end position="67"/>
    </location>
</feature>
<organism evidence="2">
    <name type="scientific">Arion vulgaris</name>
    <dbReference type="NCBI Taxonomy" id="1028688"/>
    <lineage>
        <taxon>Eukaryota</taxon>
        <taxon>Metazoa</taxon>
        <taxon>Spiralia</taxon>
        <taxon>Lophotrochozoa</taxon>
        <taxon>Mollusca</taxon>
        <taxon>Gastropoda</taxon>
        <taxon>Heterobranchia</taxon>
        <taxon>Euthyneura</taxon>
        <taxon>Panpulmonata</taxon>
        <taxon>Eupulmonata</taxon>
        <taxon>Stylommatophora</taxon>
        <taxon>Helicina</taxon>
        <taxon>Arionoidea</taxon>
        <taxon>Arionidae</taxon>
        <taxon>Arion</taxon>
    </lineage>
</organism>
<protein>
    <submittedName>
        <fullName evidence="2">Uncharacterized protein</fullName>
    </submittedName>
</protein>
<accession>A0A0B7C325</accession>
<feature type="compositionally biased region" description="Polar residues" evidence="1">
    <location>
        <begin position="44"/>
        <end position="67"/>
    </location>
</feature>
<feature type="non-terminal residue" evidence="2">
    <location>
        <position position="67"/>
    </location>
</feature>
<proteinExistence type="predicted"/>
<sequence>QGGTLQVPSITQKHTSDTPSIICSMLQAPRQPSHMIGQPGVQFPTRSKTDSPLQASRSFSGPTADSK</sequence>
<dbReference type="AlphaFoldDB" id="A0A0B7C325"/>